<evidence type="ECO:0000256" key="1">
    <source>
        <dbReference type="SAM" id="MobiDB-lite"/>
    </source>
</evidence>
<feature type="region of interest" description="Disordered" evidence="1">
    <location>
        <begin position="1"/>
        <end position="55"/>
    </location>
</feature>
<evidence type="ECO:0000313" key="2">
    <source>
        <dbReference type="EMBL" id="CAA9578254.1"/>
    </source>
</evidence>
<evidence type="ECO:0008006" key="3">
    <source>
        <dbReference type="Google" id="ProtNLM"/>
    </source>
</evidence>
<protein>
    <recommendedName>
        <fullName evidence="3">Aminobenzoyl-glutamate utilization protein B</fullName>
    </recommendedName>
</protein>
<accession>A0A6J4VH11</accession>
<name>A0A6J4VH11_9BACT</name>
<sequence>MSTIDCLLSAMPPQPEEVPDKADEPGHTVGPVYNAGHGRGGTPANGEEPMTSQSEAKRFAHAWIDDNRERLSAFDLEIWRYAEPAWREYRSARAYVELLRAEGFEVEEGSSGMPTAFAATWVSGNGDGPVIGSYAEYDATPASSQEPVPYQQPRAGLHPYAAGHTDPHSMLGVGALAGVLGAKVAMERHGLAGTLRFFGEPAEKVCGSKPVHAAKGYYDGADAFLSYHPMNANTTLWETHCGSYWSAVFTFECAEPEKWAELGQSPSAMTDSAASSHITARCPGAIDALCLMYTTTKYTKEAMFPHTGTWTLNEFVLAAGDATADNLPPRIAQIQYSWRSPQLDIQERIWRVLENNAKAAAAATGCQAWVQWVTKTRVGLANNALADLTYRNMELVGAPTFSAEAKQFGRDLQQALGLEPMAEPFSPTYEKLTPPREYEAATRTLLPEWQKNFTSDDYVDYTWHAPTVRIYTGRPTLRPPSPGYQYPAWSYNAMGGRAEIVDPGLFLAAKTIAGTALDLIEQPAELARAKAEFVERTGGGIGGNKWVAPLLPVDFFPPIDLRWPEYVTTERGEEWWLPTPNPEARERLT</sequence>
<dbReference type="Gene3D" id="3.40.630.10">
    <property type="entry name" value="Zn peptidases"/>
    <property type="match status" value="1"/>
</dbReference>
<dbReference type="GO" id="GO:0016805">
    <property type="term" value="F:dipeptidase activity"/>
    <property type="evidence" value="ECO:0007669"/>
    <property type="project" value="TreeGrafter"/>
</dbReference>
<proteinExistence type="predicted"/>
<dbReference type="GO" id="GO:0005737">
    <property type="term" value="C:cytoplasm"/>
    <property type="evidence" value="ECO:0007669"/>
    <property type="project" value="TreeGrafter"/>
</dbReference>
<dbReference type="AlphaFoldDB" id="A0A6J4VH11"/>
<dbReference type="PANTHER" id="PTHR30575:SF0">
    <property type="entry name" value="XAA-ARG DIPEPTIDASE"/>
    <property type="match status" value="1"/>
</dbReference>
<dbReference type="Gene3D" id="3.30.70.360">
    <property type="match status" value="1"/>
</dbReference>
<organism evidence="2">
    <name type="scientific">uncultured Thermomicrobiales bacterium</name>
    <dbReference type="NCBI Taxonomy" id="1645740"/>
    <lineage>
        <taxon>Bacteria</taxon>
        <taxon>Pseudomonadati</taxon>
        <taxon>Thermomicrobiota</taxon>
        <taxon>Thermomicrobia</taxon>
        <taxon>Thermomicrobiales</taxon>
        <taxon>environmental samples</taxon>
    </lineage>
</organism>
<dbReference type="EMBL" id="CADCWF010000320">
    <property type="protein sequence ID" value="CAA9578254.1"/>
    <property type="molecule type" value="Genomic_DNA"/>
</dbReference>
<dbReference type="GO" id="GO:0071713">
    <property type="term" value="F:para-aminobenzoyl-glutamate hydrolase activity"/>
    <property type="evidence" value="ECO:0007669"/>
    <property type="project" value="TreeGrafter"/>
</dbReference>
<dbReference type="InterPro" id="IPR052030">
    <property type="entry name" value="Peptidase_M20/M20A_hydrolases"/>
</dbReference>
<dbReference type="SUPFAM" id="SSF53187">
    <property type="entry name" value="Zn-dependent exopeptidases"/>
    <property type="match status" value="1"/>
</dbReference>
<dbReference type="GO" id="GO:0046657">
    <property type="term" value="P:folic acid catabolic process"/>
    <property type="evidence" value="ECO:0007669"/>
    <property type="project" value="TreeGrafter"/>
</dbReference>
<gene>
    <name evidence="2" type="ORF">AVDCRST_MAG59-4438</name>
</gene>
<reference evidence="2" key="1">
    <citation type="submission" date="2020-02" db="EMBL/GenBank/DDBJ databases">
        <authorList>
            <person name="Meier V. D."/>
        </authorList>
    </citation>
    <scope>NUCLEOTIDE SEQUENCE</scope>
    <source>
        <strain evidence="2">AVDCRST_MAG59</strain>
    </source>
</reference>
<dbReference type="PANTHER" id="PTHR30575">
    <property type="entry name" value="PEPTIDASE M20"/>
    <property type="match status" value="1"/>
</dbReference>